<dbReference type="EMBL" id="DF968453">
    <property type="protein sequence ID" value="GAP52539.1"/>
    <property type="molecule type" value="Genomic_DNA"/>
</dbReference>
<protein>
    <submittedName>
        <fullName evidence="1">Putative Ornithine cyclodeaminase 2</fullName>
    </submittedName>
</protein>
<proteinExistence type="predicted"/>
<name>A0A0K8PYJ5_STRAJ</name>
<dbReference type="Gene3D" id="3.30.1780.10">
    <property type="entry name" value="ornithine cyclodeaminase, domain 1"/>
    <property type="match status" value="1"/>
</dbReference>
<dbReference type="RefSeq" id="WP_059423741.1">
    <property type="nucleotide sequence ID" value="NZ_DF968453.1"/>
</dbReference>
<dbReference type="SUPFAM" id="SSF51735">
    <property type="entry name" value="NAD(P)-binding Rossmann-fold domains"/>
    <property type="match status" value="1"/>
</dbReference>
<dbReference type="PANTHER" id="PTHR13812:SF19">
    <property type="entry name" value="KETIMINE REDUCTASE MU-CRYSTALLIN"/>
    <property type="match status" value="1"/>
</dbReference>
<sequence length="326" mass="34437">MTVLLGATELQRVVAPQAMVRALRQGFVAALAKQTSPQRVRQSLPTSSGRIAVLLPGLLPGIPAYTVKVNAKFPDSDPAISGIVCLHDLETGELLALLDSAFVTAWRTGLSAALATDLLSPAGARAVGIIGAGAQADMTLRGLTRLRTVERVAIHDADDGRAHRMAEVWQRAGLACQVVGSAREVARTCDSVVTATWSRRPLLHLPDVRPGSHITSLGADEPGKVELDAELLRHARVIVDDVDLAMTSGALGSAGLRREHAAAVLGRIIDGTAPARTDAEQVTVYTPVGLPWQDLALSWAAYQAALRDGVGVDFRFHSRPKDGDGT</sequence>
<reference evidence="1" key="1">
    <citation type="journal article" date="2015" name="Genome Announc.">
        <title>Draft Genome Sequence of Thiostrepton-Producing Streptomyces azureus ATCC 14921.</title>
        <authorList>
            <person name="Sakihara K."/>
            <person name="Maeda J."/>
            <person name="Tashiro K."/>
            <person name="Fujino Y."/>
            <person name="Kuhara S."/>
            <person name="Ohshima T."/>
            <person name="Ogata S."/>
            <person name="Doi K."/>
        </authorList>
    </citation>
    <scope>NUCLEOTIDE SEQUENCE [LARGE SCALE GENOMIC DNA]</scope>
    <source>
        <strain evidence="1">ATCC14921</strain>
    </source>
</reference>
<accession>A0A0K8PYJ5</accession>
<dbReference type="GO" id="GO:0005737">
    <property type="term" value="C:cytoplasm"/>
    <property type="evidence" value="ECO:0007669"/>
    <property type="project" value="TreeGrafter"/>
</dbReference>
<dbReference type="Pfam" id="PF02423">
    <property type="entry name" value="OCD_Mu_crystall"/>
    <property type="match status" value="1"/>
</dbReference>
<dbReference type="Gene3D" id="3.40.50.720">
    <property type="entry name" value="NAD(P)-binding Rossmann-like Domain"/>
    <property type="match status" value="1"/>
</dbReference>
<dbReference type="AlphaFoldDB" id="A0A0K8PYJ5"/>
<evidence type="ECO:0000313" key="1">
    <source>
        <dbReference type="EMBL" id="GAP52539.1"/>
    </source>
</evidence>
<dbReference type="InterPro" id="IPR003462">
    <property type="entry name" value="ODC_Mu_crystall"/>
</dbReference>
<organism evidence="1 2">
    <name type="scientific">Streptomyces azureus</name>
    <dbReference type="NCBI Taxonomy" id="146537"/>
    <lineage>
        <taxon>Bacteria</taxon>
        <taxon>Bacillati</taxon>
        <taxon>Actinomycetota</taxon>
        <taxon>Actinomycetes</taxon>
        <taxon>Kitasatosporales</taxon>
        <taxon>Streptomycetaceae</taxon>
        <taxon>Streptomyces</taxon>
    </lineage>
</organism>
<evidence type="ECO:0000313" key="2">
    <source>
        <dbReference type="Proteomes" id="UP000053859"/>
    </source>
</evidence>
<dbReference type="OrthoDB" id="9809203at2"/>
<dbReference type="InterPro" id="IPR036291">
    <property type="entry name" value="NAD(P)-bd_dom_sf"/>
</dbReference>
<dbReference type="InterPro" id="IPR023401">
    <property type="entry name" value="ODC_N"/>
</dbReference>
<dbReference type="Proteomes" id="UP000053859">
    <property type="component" value="Unassembled WGS sequence"/>
</dbReference>
<gene>
    <name evidence="1" type="ORF">SAZU_7416</name>
</gene>
<dbReference type="PANTHER" id="PTHR13812">
    <property type="entry name" value="KETIMINE REDUCTASE MU-CRYSTALLIN"/>
    <property type="match status" value="1"/>
</dbReference>
<dbReference type="PATRIC" id="fig|146537.3.peg.7810"/>
<keyword evidence="2" id="KW-1185">Reference proteome</keyword>
<dbReference type="PIRSF" id="PIRSF001439">
    <property type="entry name" value="CryM"/>
    <property type="match status" value="1"/>
</dbReference>